<evidence type="ECO:0000313" key="2">
    <source>
        <dbReference type="Proteomes" id="UP001062846"/>
    </source>
</evidence>
<reference evidence="1" key="1">
    <citation type="submission" date="2022-02" db="EMBL/GenBank/DDBJ databases">
        <title>Plant Genome Project.</title>
        <authorList>
            <person name="Zhang R.-G."/>
        </authorList>
    </citation>
    <scope>NUCLEOTIDE SEQUENCE</scope>
    <source>
        <strain evidence="1">AT1</strain>
    </source>
</reference>
<dbReference type="Proteomes" id="UP001062846">
    <property type="component" value="Chromosome 5"/>
</dbReference>
<dbReference type="EMBL" id="CM046392">
    <property type="protein sequence ID" value="KAI8556697.1"/>
    <property type="molecule type" value="Genomic_DNA"/>
</dbReference>
<accession>A0ACC0NVC2</accession>
<proteinExistence type="predicted"/>
<evidence type="ECO:0000313" key="1">
    <source>
        <dbReference type="EMBL" id="KAI8556697.1"/>
    </source>
</evidence>
<protein>
    <submittedName>
        <fullName evidence="1">Uncharacterized protein</fullName>
    </submittedName>
</protein>
<sequence>MDTIQYGDRKPIDLVYPDNRGRLDQNRDAEGGACNSLLGKRVGEQKGRLVHSEGGGENNLGDSKADSGVGQVSAEGESTDVMQTNLAGFTITTPLENIPISRNPMFFMDRVAVPGALSSIHKPKEVDQCYFVEEPDNPKSTTDLVADGSRTCSPVKNSEEKPASPNPGDVGLFQIFNRILCLKCKHPGDLEIAVSSKKQNLAIEWDGSSPDRVDGNGVPHLPQNQNSSPSGRMAVRGAGKNKVVKSPRRSVRRKVETPRSNAEAELVEHTTHYLQKLSNTAASSSSPTTTATSSTTAAATTSTSASSSTTTGAGASSSYSHPSGSEHCHVMSTDMATINTSATEATATGISRTPDPTHDDIKN</sequence>
<name>A0ACC0NVC2_RHOML</name>
<keyword evidence="2" id="KW-1185">Reference proteome</keyword>
<gene>
    <name evidence="1" type="ORF">RHMOL_Rhmol05G0274000</name>
</gene>
<comment type="caution">
    <text evidence="1">The sequence shown here is derived from an EMBL/GenBank/DDBJ whole genome shotgun (WGS) entry which is preliminary data.</text>
</comment>
<organism evidence="1 2">
    <name type="scientific">Rhododendron molle</name>
    <name type="common">Chinese azalea</name>
    <name type="synonym">Azalea mollis</name>
    <dbReference type="NCBI Taxonomy" id="49168"/>
    <lineage>
        <taxon>Eukaryota</taxon>
        <taxon>Viridiplantae</taxon>
        <taxon>Streptophyta</taxon>
        <taxon>Embryophyta</taxon>
        <taxon>Tracheophyta</taxon>
        <taxon>Spermatophyta</taxon>
        <taxon>Magnoliopsida</taxon>
        <taxon>eudicotyledons</taxon>
        <taxon>Gunneridae</taxon>
        <taxon>Pentapetalae</taxon>
        <taxon>asterids</taxon>
        <taxon>Ericales</taxon>
        <taxon>Ericaceae</taxon>
        <taxon>Ericoideae</taxon>
        <taxon>Rhodoreae</taxon>
        <taxon>Rhododendron</taxon>
    </lineage>
</organism>